<evidence type="ECO:0000256" key="3">
    <source>
        <dbReference type="ARBA" id="ARBA00022771"/>
    </source>
</evidence>
<dbReference type="PANTHER" id="PTHR24409">
    <property type="entry name" value="ZINC FINGER PROTEIN 142"/>
    <property type="match status" value="1"/>
</dbReference>
<feature type="domain" description="C2H2-type" evidence="6">
    <location>
        <begin position="268"/>
        <end position="296"/>
    </location>
</feature>
<dbReference type="PROSITE" id="PS50157">
    <property type="entry name" value="ZINC_FINGER_C2H2_2"/>
    <property type="match status" value="5"/>
</dbReference>
<keyword evidence="1" id="KW-0479">Metal-binding</keyword>
<dbReference type="AlphaFoldDB" id="A0A6H5HWF3"/>
<sequence length="320" mass="35575">MRCIDFGDESNTTGTGGSELDDLLLLGINSDGHANDSCEDEVVTTTTTATSDHESLTEEIQVTHNNNSNSIEPTDFLPILPKITTTTAMRQGLTNFKTEKSTTSGSGSGSRVQRPRRFLVIEMGSGRRLYSCSECPLGFLEAGDLEAHLVACHPELERRHVCRECGKAFAAPRHLWKHRREVHRLAAQVDLHHRCEQCQRGFKLADKLRRHRATVHGLITTGRGGGGGGSAAEYSNKYQCDECGKCFNRPDNLTQHRAYRHAGKFHTFECRRCGKKFGKMGSLKRHGADCSRDEKLYLYNAGLRVTQQQQQQLAEATVAV</sequence>
<organism evidence="7 8">
    <name type="scientific">Trichogramma brassicae</name>
    <dbReference type="NCBI Taxonomy" id="86971"/>
    <lineage>
        <taxon>Eukaryota</taxon>
        <taxon>Metazoa</taxon>
        <taxon>Ecdysozoa</taxon>
        <taxon>Arthropoda</taxon>
        <taxon>Hexapoda</taxon>
        <taxon>Insecta</taxon>
        <taxon>Pterygota</taxon>
        <taxon>Neoptera</taxon>
        <taxon>Endopterygota</taxon>
        <taxon>Hymenoptera</taxon>
        <taxon>Apocrita</taxon>
        <taxon>Proctotrupomorpha</taxon>
        <taxon>Chalcidoidea</taxon>
        <taxon>Trichogrammatidae</taxon>
        <taxon>Trichogramma</taxon>
    </lineage>
</organism>
<reference evidence="7 8" key="1">
    <citation type="submission" date="2020-02" db="EMBL/GenBank/DDBJ databases">
        <authorList>
            <person name="Ferguson B K."/>
        </authorList>
    </citation>
    <scope>NUCLEOTIDE SEQUENCE [LARGE SCALE GENOMIC DNA]</scope>
</reference>
<evidence type="ECO:0000313" key="7">
    <source>
        <dbReference type="EMBL" id="CAB0028931.1"/>
    </source>
</evidence>
<dbReference type="EMBL" id="CADCXV010000213">
    <property type="protein sequence ID" value="CAB0028931.1"/>
    <property type="molecule type" value="Genomic_DNA"/>
</dbReference>
<dbReference type="Proteomes" id="UP000479190">
    <property type="component" value="Unassembled WGS sequence"/>
</dbReference>
<keyword evidence="3 5" id="KW-0863">Zinc-finger</keyword>
<proteinExistence type="predicted"/>
<dbReference type="InterPro" id="IPR013087">
    <property type="entry name" value="Znf_C2H2_type"/>
</dbReference>
<keyword evidence="2" id="KW-0677">Repeat</keyword>
<feature type="domain" description="C2H2-type" evidence="6">
    <location>
        <begin position="130"/>
        <end position="158"/>
    </location>
</feature>
<dbReference type="Pfam" id="PF00096">
    <property type="entry name" value="zf-C2H2"/>
    <property type="match status" value="3"/>
</dbReference>
<keyword evidence="4" id="KW-0862">Zinc</keyword>
<feature type="domain" description="C2H2-type" evidence="6">
    <location>
        <begin position="160"/>
        <end position="183"/>
    </location>
</feature>
<dbReference type="GO" id="GO:0008270">
    <property type="term" value="F:zinc ion binding"/>
    <property type="evidence" value="ECO:0007669"/>
    <property type="project" value="UniProtKB-KW"/>
</dbReference>
<keyword evidence="8" id="KW-1185">Reference proteome</keyword>
<dbReference type="InterPro" id="IPR036236">
    <property type="entry name" value="Znf_C2H2_sf"/>
</dbReference>
<gene>
    <name evidence="7" type="ORF">TBRA_LOCUS1043</name>
</gene>
<dbReference type="FunFam" id="3.30.160.60:FF:000100">
    <property type="entry name" value="Zinc finger 45-like"/>
    <property type="match status" value="1"/>
</dbReference>
<evidence type="ECO:0000256" key="4">
    <source>
        <dbReference type="ARBA" id="ARBA00022833"/>
    </source>
</evidence>
<dbReference type="OrthoDB" id="6077919at2759"/>
<evidence type="ECO:0000259" key="6">
    <source>
        <dbReference type="PROSITE" id="PS50157"/>
    </source>
</evidence>
<dbReference type="SUPFAM" id="SSF57667">
    <property type="entry name" value="beta-beta-alpha zinc fingers"/>
    <property type="match status" value="2"/>
</dbReference>
<dbReference type="PROSITE" id="PS00028">
    <property type="entry name" value="ZINC_FINGER_C2H2_1"/>
    <property type="match status" value="3"/>
</dbReference>
<evidence type="ECO:0000256" key="5">
    <source>
        <dbReference type="PROSITE-ProRule" id="PRU00042"/>
    </source>
</evidence>
<feature type="domain" description="C2H2-type" evidence="6">
    <location>
        <begin position="193"/>
        <end position="216"/>
    </location>
</feature>
<evidence type="ECO:0000313" key="8">
    <source>
        <dbReference type="Proteomes" id="UP000479190"/>
    </source>
</evidence>
<dbReference type="Gene3D" id="3.30.160.60">
    <property type="entry name" value="Classic Zinc Finger"/>
    <property type="match status" value="2"/>
</dbReference>
<feature type="domain" description="C2H2-type" evidence="6">
    <location>
        <begin position="238"/>
        <end position="266"/>
    </location>
</feature>
<accession>A0A6H5HWF3</accession>
<name>A0A6H5HWF3_9HYME</name>
<evidence type="ECO:0000256" key="1">
    <source>
        <dbReference type="ARBA" id="ARBA00022723"/>
    </source>
</evidence>
<evidence type="ECO:0000256" key="2">
    <source>
        <dbReference type="ARBA" id="ARBA00022737"/>
    </source>
</evidence>
<protein>
    <recommendedName>
        <fullName evidence="6">C2H2-type domain-containing protein</fullName>
    </recommendedName>
</protein>
<dbReference type="SMART" id="SM00355">
    <property type="entry name" value="ZnF_C2H2"/>
    <property type="match status" value="5"/>
</dbReference>